<evidence type="ECO:0000256" key="1">
    <source>
        <dbReference type="ARBA" id="ARBA00022801"/>
    </source>
</evidence>
<accession>A0A7S3VH61</accession>
<protein>
    <recommendedName>
        <fullName evidence="4">Nudix hydrolase domain-containing protein</fullName>
    </recommendedName>
</protein>
<dbReference type="InterPro" id="IPR015797">
    <property type="entry name" value="NUDIX_hydrolase-like_dom_sf"/>
</dbReference>
<dbReference type="AlphaFoldDB" id="A0A7S3VH61"/>
<dbReference type="InterPro" id="IPR020476">
    <property type="entry name" value="Nudix_hydrolase"/>
</dbReference>
<comment type="similarity">
    <text evidence="2">Belongs to the Nudix hydrolase family.</text>
</comment>
<feature type="signal peptide" evidence="3">
    <location>
        <begin position="1"/>
        <end position="19"/>
    </location>
</feature>
<organism evidence="5">
    <name type="scientific">Chaetoceros debilis</name>
    <dbReference type="NCBI Taxonomy" id="122233"/>
    <lineage>
        <taxon>Eukaryota</taxon>
        <taxon>Sar</taxon>
        <taxon>Stramenopiles</taxon>
        <taxon>Ochrophyta</taxon>
        <taxon>Bacillariophyta</taxon>
        <taxon>Coscinodiscophyceae</taxon>
        <taxon>Chaetocerotophycidae</taxon>
        <taxon>Chaetocerotales</taxon>
        <taxon>Chaetocerotaceae</taxon>
        <taxon>Chaetoceros</taxon>
    </lineage>
</organism>
<dbReference type="SUPFAM" id="SSF55811">
    <property type="entry name" value="Nudix"/>
    <property type="match status" value="1"/>
</dbReference>
<dbReference type="InterPro" id="IPR000086">
    <property type="entry name" value="NUDIX_hydrolase_dom"/>
</dbReference>
<sequence>MRFYISFVAMLSLSLVTKSFRQISAFSCRLTSMTEIRCRSAPSRASMNMLTSKNMFTTSPVANRKQTKLDMSSSDIIPRAAVSVVVRHALSSSSRPTYVLVKRGKEPNKGMWSLPGGKIEAGEKSLAAAKRELQEETGLFDLRTSDSRLQIVCADFIHTKLQWSEEGPICTTDSIHFDKNAEKLTIQYHYVISQWFVEIVNEVVHNEVSAASDPEFSGLNSDAATSMAPPTLVAADDAADANWFNLEDIKKGIEFGNITPGVERVILRSEHMYEKGIL</sequence>
<keyword evidence="1 2" id="KW-0378">Hydrolase</keyword>
<dbReference type="GO" id="GO:0016787">
    <property type="term" value="F:hydrolase activity"/>
    <property type="evidence" value="ECO:0007669"/>
    <property type="project" value="UniProtKB-KW"/>
</dbReference>
<name>A0A7S3VH61_9STRA</name>
<reference evidence="5" key="1">
    <citation type="submission" date="2021-01" db="EMBL/GenBank/DDBJ databases">
        <authorList>
            <person name="Corre E."/>
            <person name="Pelletier E."/>
            <person name="Niang G."/>
            <person name="Scheremetjew M."/>
            <person name="Finn R."/>
            <person name="Kale V."/>
            <person name="Holt S."/>
            <person name="Cochrane G."/>
            <person name="Meng A."/>
            <person name="Brown T."/>
            <person name="Cohen L."/>
        </authorList>
    </citation>
    <scope>NUCLEOTIDE SEQUENCE</scope>
    <source>
        <strain evidence="5">MM31A-1</strain>
    </source>
</reference>
<evidence type="ECO:0000256" key="2">
    <source>
        <dbReference type="RuleBase" id="RU003476"/>
    </source>
</evidence>
<dbReference type="PROSITE" id="PS00893">
    <property type="entry name" value="NUDIX_BOX"/>
    <property type="match status" value="1"/>
</dbReference>
<dbReference type="CDD" id="cd04673">
    <property type="entry name" value="NUDIX_ADPRase"/>
    <property type="match status" value="1"/>
</dbReference>
<feature type="chain" id="PRO_5031260246" description="Nudix hydrolase domain-containing protein" evidence="3">
    <location>
        <begin position="20"/>
        <end position="278"/>
    </location>
</feature>
<dbReference type="Gene3D" id="3.90.79.10">
    <property type="entry name" value="Nucleoside Triphosphate Pyrophosphohydrolase"/>
    <property type="match status" value="1"/>
</dbReference>
<feature type="domain" description="Nudix hydrolase" evidence="4">
    <location>
        <begin position="77"/>
        <end position="266"/>
    </location>
</feature>
<dbReference type="Pfam" id="PF00293">
    <property type="entry name" value="NUDIX"/>
    <property type="match status" value="1"/>
</dbReference>
<dbReference type="PRINTS" id="PR00502">
    <property type="entry name" value="NUDIXFAMILY"/>
</dbReference>
<dbReference type="PANTHER" id="PTHR43736:SF1">
    <property type="entry name" value="DIHYDRONEOPTERIN TRIPHOSPHATE DIPHOSPHATASE"/>
    <property type="match status" value="1"/>
</dbReference>
<dbReference type="PROSITE" id="PS51462">
    <property type="entry name" value="NUDIX"/>
    <property type="match status" value="1"/>
</dbReference>
<evidence type="ECO:0000259" key="4">
    <source>
        <dbReference type="PROSITE" id="PS51462"/>
    </source>
</evidence>
<dbReference type="EMBL" id="HBIO01031633">
    <property type="protein sequence ID" value="CAE0479393.1"/>
    <property type="molecule type" value="Transcribed_RNA"/>
</dbReference>
<evidence type="ECO:0000256" key="3">
    <source>
        <dbReference type="SAM" id="SignalP"/>
    </source>
</evidence>
<keyword evidence="3" id="KW-0732">Signal</keyword>
<dbReference type="InterPro" id="IPR020084">
    <property type="entry name" value="NUDIX_hydrolase_CS"/>
</dbReference>
<evidence type="ECO:0000313" key="5">
    <source>
        <dbReference type="EMBL" id="CAE0479393.1"/>
    </source>
</evidence>
<dbReference type="PANTHER" id="PTHR43736">
    <property type="entry name" value="ADP-RIBOSE PYROPHOSPHATASE"/>
    <property type="match status" value="1"/>
</dbReference>
<proteinExistence type="inferred from homology"/>
<gene>
    <name evidence="5" type="ORF">CDEB00056_LOCUS24247</name>
</gene>